<evidence type="ECO:0000313" key="3">
    <source>
        <dbReference type="WBParaSite" id="Pan_g3677.t1"/>
    </source>
</evidence>
<sequence length="211" mass="23594">MTDPFPEALVTNTRVMAVKHHSRVKNMVPFAVKELTVASPGESKRLLFRSECRASARLVSIVEVVKRELLPASTYQWTRFYTEKTPTPVLVADGLPIGDEFKKTTYFEILLSTVPFTEKADSQQCSTDEFGSALPAPPKTVPPVPVKRKMYISAGKEIPTAKRTNNDGMIAALLPNVKTRDWADPMQCPPPTDERTLSKGNKFMRKKRKAT</sequence>
<reference evidence="3" key="2">
    <citation type="submission" date="2020-10" db="UniProtKB">
        <authorList>
            <consortium name="WormBaseParasite"/>
        </authorList>
    </citation>
    <scope>IDENTIFICATION</scope>
</reference>
<dbReference type="AlphaFoldDB" id="A0A7E4VUP3"/>
<reference evidence="2" key="1">
    <citation type="journal article" date="2013" name="Genetics">
        <title>The draft genome and transcriptome of Panagrellus redivivus are shaped by the harsh demands of a free-living lifestyle.</title>
        <authorList>
            <person name="Srinivasan J."/>
            <person name="Dillman A.R."/>
            <person name="Macchietto M.G."/>
            <person name="Heikkinen L."/>
            <person name="Lakso M."/>
            <person name="Fracchia K.M."/>
            <person name="Antoshechkin I."/>
            <person name="Mortazavi A."/>
            <person name="Wong G."/>
            <person name="Sternberg P.W."/>
        </authorList>
    </citation>
    <scope>NUCLEOTIDE SEQUENCE [LARGE SCALE GENOMIC DNA]</scope>
    <source>
        <strain evidence="2">MT8872</strain>
    </source>
</reference>
<name>A0A7E4VUP3_PANRE</name>
<feature type="compositionally biased region" description="Basic residues" evidence="1">
    <location>
        <begin position="202"/>
        <end position="211"/>
    </location>
</feature>
<accession>A0A7E4VUP3</accession>
<organism evidence="2 3">
    <name type="scientific">Panagrellus redivivus</name>
    <name type="common">Microworm</name>
    <dbReference type="NCBI Taxonomy" id="6233"/>
    <lineage>
        <taxon>Eukaryota</taxon>
        <taxon>Metazoa</taxon>
        <taxon>Ecdysozoa</taxon>
        <taxon>Nematoda</taxon>
        <taxon>Chromadorea</taxon>
        <taxon>Rhabditida</taxon>
        <taxon>Tylenchina</taxon>
        <taxon>Panagrolaimomorpha</taxon>
        <taxon>Panagrolaimoidea</taxon>
        <taxon>Panagrolaimidae</taxon>
        <taxon>Panagrellus</taxon>
    </lineage>
</organism>
<evidence type="ECO:0000313" key="2">
    <source>
        <dbReference type="Proteomes" id="UP000492821"/>
    </source>
</evidence>
<evidence type="ECO:0000256" key="1">
    <source>
        <dbReference type="SAM" id="MobiDB-lite"/>
    </source>
</evidence>
<proteinExistence type="predicted"/>
<dbReference type="WBParaSite" id="Pan_g3677.t1">
    <property type="protein sequence ID" value="Pan_g3677.t1"/>
    <property type="gene ID" value="Pan_g3677"/>
</dbReference>
<protein>
    <submittedName>
        <fullName evidence="3">UBX domain-containing protein</fullName>
    </submittedName>
</protein>
<dbReference type="Proteomes" id="UP000492821">
    <property type="component" value="Unassembled WGS sequence"/>
</dbReference>
<feature type="region of interest" description="Disordered" evidence="1">
    <location>
        <begin position="182"/>
        <end position="211"/>
    </location>
</feature>
<keyword evidence="2" id="KW-1185">Reference proteome</keyword>